<dbReference type="Gene3D" id="2.60.40.4070">
    <property type="match status" value="1"/>
</dbReference>
<dbReference type="InterPro" id="IPR025965">
    <property type="entry name" value="FlgD/Vpr_Ig-like"/>
</dbReference>
<accession>A0ABT2D7X4</accession>
<dbReference type="Gene3D" id="2.30.30.910">
    <property type="match status" value="1"/>
</dbReference>
<dbReference type="Pfam" id="PF13861">
    <property type="entry name" value="FLgD_tudor"/>
    <property type="match status" value="1"/>
</dbReference>
<dbReference type="EMBL" id="JANUHB010000001">
    <property type="protein sequence ID" value="MCS0807406.1"/>
    <property type="molecule type" value="Genomic_DNA"/>
</dbReference>
<comment type="similarity">
    <text evidence="1 5">Belongs to the FlgD family.</text>
</comment>
<dbReference type="Pfam" id="PF03963">
    <property type="entry name" value="FlgD"/>
    <property type="match status" value="1"/>
</dbReference>
<evidence type="ECO:0000256" key="5">
    <source>
        <dbReference type="RuleBase" id="RU362076"/>
    </source>
</evidence>
<keyword evidence="9" id="KW-1185">Reference proteome</keyword>
<organism evidence="8 9">
    <name type="scientific">Massilia agilis</name>
    <dbReference type="NCBI Taxonomy" id="1811226"/>
    <lineage>
        <taxon>Bacteria</taxon>
        <taxon>Pseudomonadati</taxon>
        <taxon>Pseudomonadota</taxon>
        <taxon>Betaproteobacteria</taxon>
        <taxon>Burkholderiales</taxon>
        <taxon>Oxalobacteraceae</taxon>
        <taxon>Telluria group</taxon>
        <taxon>Massilia</taxon>
    </lineage>
</organism>
<keyword evidence="8" id="KW-0282">Flagellum</keyword>
<evidence type="ECO:0000256" key="4">
    <source>
        <dbReference type="ARBA" id="ARBA00024746"/>
    </source>
</evidence>
<protein>
    <recommendedName>
        <fullName evidence="2 5">Basal-body rod modification protein FlgD</fullName>
    </recommendedName>
</protein>
<reference evidence="8 9" key="1">
    <citation type="submission" date="2022-08" db="EMBL/GenBank/DDBJ databases">
        <title>Reclassification of Massilia species as members of the genera Telluria, Duganella, Pseudoduganella, Mokoshia gen. nov. and Zemynaea gen. nov. using orthogonal and non-orthogonal genome-based approaches.</title>
        <authorList>
            <person name="Bowman J.P."/>
        </authorList>
    </citation>
    <scope>NUCLEOTIDE SEQUENCE [LARGE SCALE GENOMIC DNA]</scope>
    <source>
        <strain evidence="8 9">JCM 31605</strain>
    </source>
</reference>
<sequence>MSVTTSATASTSMNELMATMNGKSATAAAAGSVEAETNKFMTMLVTQLKNQDPLNPMDNAQLTSQLAQLNTVSGINKLNATLETLAGSYQTTQSLAATNLIGKGVLVDGSYAALSSGQSVFGVELGSAADNVKVIITDPKTGKDVQTIDLGAKDAGVLPLAWNGVPDPSNLDADGKPVVLPDGAYTIRVVATRGTDTLTDAKTLSLDTVASVTTNAKDGVKLNLPTKGMVTLADIKQVL</sequence>
<evidence type="ECO:0000256" key="1">
    <source>
        <dbReference type="ARBA" id="ARBA00010577"/>
    </source>
</evidence>
<keyword evidence="3 5" id="KW-1005">Bacterial flagellum biogenesis</keyword>
<comment type="function">
    <text evidence="4 5">Required for flagellar hook formation. May act as a scaffolding protein.</text>
</comment>
<dbReference type="Pfam" id="PF13860">
    <property type="entry name" value="FlgD_ig"/>
    <property type="match status" value="1"/>
</dbReference>
<evidence type="ECO:0000313" key="9">
    <source>
        <dbReference type="Proteomes" id="UP001206126"/>
    </source>
</evidence>
<name>A0ABT2D7X4_9BURK</name>
<dbReference type="Proteomes" id="UP001206126">
    <property type="component" value="Unassembled WGS sequence"/>
</dbReference>
<proteinExistence type="inferred from homology"/>
<evidence type="ECO:0000259" key="7">
    <source>
        <dbReference type="Pfam" id="PF13861"/>
    </source>
</evidence>
<evidence type="ECO:0000256" key="3">
    <source>
        <dbReference type="ARBA" id="ARBA00022795"/>
    </source>
</evidence>
<dbReference type="InterPro" id="IPR005648">
    <property type="entry name" value="FlgD"/>
</dbReference>
<keyword evidence="8" id="KW-0969">Cilium</keyword>
<gene>
    <name evidence="8" type="ORF">NX774_05645</name>
</gene>
<keyword evidence="8" id="KW-0966">Cell projection</keyword>
<comment type="caution">
    <text evidence="8">The sequence shown here is derived from an EMBL/GenBank/DDBJ whole genome shotgun (WGS) entry which is preliminary data.</text>
</comment>
<feature type="domain" description="FlgD Tudor-like" evidence="7">
    <location>
        <begin position="93"/>
        <end position="236"/>
    </location>
</feature>
<dbReference type="RefSeq" id="WP_258821173.1">
    <property type="nucleotide sequence ID" value="NZ_JANUHB010000001.1"/>
</dbReference>
<evidence type="ECO:0000259" key="6">
    <source>
        <dbReference type="Pfam" id="PF13860"/>
    </source>
</evidence>
<evidence type="ECO:0000313" key="8">
    <source>
        <dbReference type="EMBL" id="MCS0807406.1"/>
    </source>
</evidence>
<evidence type="ECO:0000256" key="2">
    <source>
        <dbReference type="ARBA" id="ARBA00016013"/>
    </source>
</evidence>
<dbReference type="InterPro" id="IPR025963">
    <property type="entry name" value="FLgD_Tudor"/>
</dbReference>
<feature type="domain" description="FlgD/Vpr Ig-like" evidence="6">
    <location>
        <begin position="115"/>
        <end position="194"/>
    </location>
</feature>